<evidence type="ECO:0000256" key="1">
    <source>
        <dbReference type="SAM" id="SignalP"/>
    </source>
</evidence>
<dbReference type="Proteomes" id="UP000289152">
    <property type="component" value="Unassembled WGS sequence"/>
</dbReference>
<gene>
    <name evidence="2" type="ORF">M231_02547</name>
</gene>
<evidence type="ECO:0008006" key="4">
    <source>
        <dbReference type="Google" id="ProtNLM"/>
    </source>
</evidence>
<keyword evidence="3" id="KW-1185">Reference proteome</keyword>
<evidence type="ECO:0000313" key="2">
    <source>
        <dbReference type="EMBL" id="RXK40090.1"/>
    </source>
</evidence>
<feature type="signal peptide" evidence="1">
    <location>
        <begin position="1"/>
        <end position="22"/>
    </location>
</feature>
<proteinExistence type="predicted"/>
<comment type="caution">
    <text evidence="2">The sequence shown here is derived from an EMBL/GenBank/DDBJ whole genome shotgun (WGS) entry which is preliminary data.</text>
</comment>
<keyword evidence="1" id="KW-0732">Signal</keyword>
<dbReference type="VEuPathDB" id="FungiDB:TREMEDRAFT_28920"/>
<dbReference type="OrthoDB" id="2310204at2759"/>
<evidence type="ECO:0000313" key="3">
    <source>
        <dbReference type="Proteomes" id="UP000289152"/>
    </source>
</evidence>
<accession>A0A4Q1BQE1</accession>
<dbReference type="EMBL" id="SDIL01000022">
    <property type="protein sequence ID" value="RXK40090.1"/>
    <property type="molecule type" value="Genomic_DNA"/>
</dbReference>
<dbReference type="AlphaFoldDB" id="A0A4Q1BQE1"/>
<name>A0A4Q1BQE1_TREME</name>
<dbReference type="InParanoid" id="A0A4Q1BQE1"/>
<reference evidence="2 3" key="1">
    <citation type="submission" date="2016-06" db="EMBL/GenBank/DDBJ databases">
        <title>Evolution of pathogenesis and genome organization in the Tremellales.</title>
        <authorList>
            <person name="Cuomo C."/>
            <person name="Litvintseva A."/>
            <person name="Heitman J."/>
            <person name="Chen Y."/>
            <person name="Sun S."/>
            <person name="Springer D."/>
            <person name="Dromer F."/>
            <person name="Young S."/>
            <person name="Zeng Q."/>
            <person name="Chapman S."/>
            <person name="Gujja S."/>
            <person name="Saif S."/>
            <person name="Birren B."/>
        </authorList>
    </citation>
    <scope>NUCLEOTIDE SEQUENCE [LARGE SCALE GENOMIC DNA]</scope>
    <source>
        <strain evidence="2 3">ATCC 28783</strain>
    </source>
</reference>
<sequence>MSPRLPIVLLAALIILSTPLLALDVREIGRDVGLPPLRGRADTDFHNPLLSGGSMLTIVNGTFPQGLGEPMNIIISAESDSEVLVHSADNGGFLNLMLSTFLASECLGQHLGDTQAANLGESSGNVTQVEELRWDFNDPYLGTCRESFEGGLHARYWIQNSTGAYFIATSVEMNAESGHDIILDGYNLGRDFLAGNLTGQSIPTLNVSNSSTFSGVSTFANYTYQTDVKYVSGLLPYAADMINHYLTVESSDRPPIDGLVAVLTVKIISKPPSSAAFPINRTPVIGFILPLFIGLIALL</sequence>
<protein>
    <recommendedName>
        <fullName evidence="4">Peptidase A1 domain-containing protein</fullName>
    </recommendedName>
</protein>
<organism evidence="2 3">
    <name type="scientific">Tremella mesenterica</name>
    <name type="common">Jelly fungus</name>
    <dbReference type="NCBI Taxonomy" id="5217"/>
    <lineage>
        <taxon>Eukaryota</taxon>
        <taxon>Fungi</taxon>
        <taxon>Dikarya</taxon>
        <taxon>Basidiomycota</taxon>
        <taxon>Agaricomycotina</taxon>
        <taxon>Tremellomycetes</taxon>
        <taxon>Tremellales</taxon>
        <taxon>Tremellaceae</taxon>
        <taxon>Tremella</taxon>
    </lineage>
</organism>
<dbReference type="STRING" id="5217.A0A4Q1BQE1"/>
<feature type="chain" id="PRO_5020446529" description="Peptidase A1 domain-containing protein" evidence="1">
    <location>
        <begin position="23"/>
        <end position="299"/>
    </location>
</feature>